<evidence type="ECO:0000259" key="4">
    <source>
        <dbReference type="PROSITE" id="PS50932"/>
    </source>
</evidence>
<dbReference type="CDD" id="cd06286">
    <property type="entry name" value="PBP1_CcpB-like"/>
    <property type="match status" value="1"/>
</dbReference>
<dbReference type="InterPro" id="IPR010982">
    <property type="entry name" value="Lambda_DNA-bd_dom_sf"/>
</dbReference>
<dbReference type="InterPro" id="IPR046335">
    <property type="entry name" value="LacI/GalR-like_sensor"/>
</dbReference>
<dbReference type="OrthoDB" id="9798934at2"/>
<reference evidence="5 8" key="2">
    <citation type="submission" date="2022-05" db="EMBL/GenBank/DDBJ databases">
        <title>Genome Sequencing of Bee-Associated Microbes.</title>
        <authorList>
            <person name="Dunlap C."/>
        </authorList>
    </citation>
    <scope>NUCLEOTIDE SEQUENCE [LARGE SCALE GENOMIC DNA]</scope>
    <source>
        <strain evidence="5 8">NRRL B-23120</strain>
    </source>
</reference>
<proteinExistence type="predicted"/>
<dbReference type="PROSITE" id="PS50932">
    <property type="entry name" value="HTH_LACI_2"/>
    <property type="match status" value="1"/>
</dbReference>
<dbReference type="PANTHER" id="PTHR30146:SF136">
    <property type="entry name" value="NTD BIOSYNTHESIS OPERON REGULATOR NTDR"/>
    <property type="match status" value="1"/>
</dbReference>
<evidence type="ECO:0000313" key="6">
    <source>
        <dbReference type="EMBL" id="QAV18992.1"/>
    </source>
</evidence>
<dbReference type="GO" id="GO:0003700">
    <property type="term" value="F:DNA-binding transcription factor activity"/>
    <property type="evidence" value="ECO:0007669"/>
    <property type="project" value="TreeGrafter"/>
</dbReference>
<dbReference type="InterPro" id="IPR000843">
    <property type="entry name" value="HTH_LacI"/>
</dbReference>
<dbReference type="Pfam" id="PF13377">
    <property type="entry name" value="Peripla_BP_3"/>
    <property type="match status" value="1"/>
</dbReference>
<dbReference type="Proteomes" id="UP000288943">
    <property type="component" value="Chromosome"/>
</dbReference>
<sequence length="330" mass="37160">MPTIQEIAKLCKVSTSTVSRVLNNHPYVSEKIRREVLRVIEEMNYTPHFLARGLRTNSSKLLAVSVPKADHPFFAGLIKGISLQALESNYKVCVFQTFYCKENELELMKLLQNREVDGIILGALENLWDDIAPYLKRGPILMCNEFHETAQVPILCYNEFESGYTAVRHLIERGYRDIGFCFDTANSEAQNIRKKGYLAALADHNLPYREEWIFDGAFSILDGIRIMNRIHDLPEKKPAALFSGSDQVAAGLIKQAVNLGYSVPGDLAVIGYDNQPICRVTTPTITSIDIPVEQLGRKAVSRLLACLTEELPLKREVTLFPTELVVREST</sequence>
<evidence type="ECO:0000313" key="5">
    <source>
        <dbReference type="EMBL" id="MCY9598392.1"/>
    </source>
</evidence>
<dbReference type="PANTHER" id="PTHR30146">
    <property type="entry name" value="LACI-RELATED TRANSCRIPTIONAL REPRESSOR"/>
    <property type="match status" value="1"/>
</dbReference>
<dbReference type="CDD" id="cd01392">
    <property type="entry name" value="HTH_LacI"/>
    <property type="match status" value="1"/>
</dbReference>
<dbReference type="RefSeq" id="WP_042225694.1">
    <property type="nucleotide sequence ID" value="NZ_CP026520.1"/>
</dbReference>
<evidence type="ECO:0000256" key="3">
    <source>
        <dbReference type="ARBA" id="ARBA00023163"/>
    </source>
</evidence>
<dbReference type="Pfam" id="PF00356">
    <property type="entry name" value="LacI"/>
    <property type="match status" value="1"/>
</dbReference>
<dbReference type="Proteomes" id="UP001527202">
    <property type="component" value="Unassembled WGS sequence"/>
</dbReference>
<dbReference type="KEGG" id="pchi:PC41400_15415"/>
<keyword evidence="3" id="KW-0804">Transcription</keyword>
<dbReference type="GO" id="GO:0000976">
    <property type="term" value="F:transcription cis-regulatory region binding"/>
    <property type="evidence" value="ECO:0007669"/>
    <property type="project" value="TreeGrafter"/>
</dbReference>
<gene>
    <name evidence="5" type="ORF">M5X16_21830</name>
    <name evidence="6" type="ORF">PC41400_15415</name>
</gene>
<dbReference type="SUPFAM" id="SSF47413">
    <property type="entry name" value="lambda repressor-like DNA-binding domains"/>
    <property type="match status" value="1"/>
</dbReference>
<dbReference type="Gene3D" id="3.40.50.2300">
    <property type="match status" value="2"/>
</dbReference>
<dbReference type="SMART" id="SM00354">
    <property type="entry name" value="HTH_LACI"/>
    <property type="match status" value="1"/>
</dbReference>
<evidence type="ECO:0000313" key="8">
    <source>
        <dbReference type="Proteomes" id="UP001527202"/>
    </source>
</evidence>
<dbReference type="InterPro" id="IPR028082">
    <property type="entry name" value="Peripla_BP_I"/>
</dbReference>
<dbReference type="Gene3D" id="1.10.260.40">
    <property type="entry name" value="lambda repressor-like DNA-binding domains"/>
    <property type="match status" value="1"/>
</dbReference>
<keyword evidence="8" id="KW-1185">Reference proteome</keyword>
<keyword evidence="1" id="KW-0805">Transcription regulation</keyword>
<accession>A0A410WXI5</accession>
<keyword evidence="2" id="KW-0238">DNA-binding</keyword>
<reference evidence="6 7" key="1">
    <citation type="submission" date="2018-01" db="EMBL/GenBank/DDBJ databases">
        <title>The whole genome sequencing and assembly of Paenibacillus chitinolyticus KCCM 41400 strain.</title>
        <authorList>
            <person name="Kim J.-Y."/>
            <person name="Park M.-K."/>
            <person name="Lee Y.-J."/>
            <person name="Yi H."/>
            <person name="Bahn Y.-S."/>
            <person name="Kim J.F."/>
            <person name="Lee D.-W."/>
        </authorList>
    </citation>
    <scope>NUCLEOTIDE SEQUENCE [LARGE SCALE GENOMIC DNA]</scope>
    <source>
        <strain evidence="6 7">KCCM 41400</strain>
    </source>
</reference>
<dbReference type="AlphaFoldDB" id="A0A410WXI5"/>
<dbReference type="EMBL" id="JAMDMJ010000029">
    <property type="protein sequence ID" value="MCY9598392.1"/>
    <property type="molecule type" value="Genomic_DNA"/>
</dbReference>
<dbReference type="SUPFAM" id="SSF53822">
    <property type="entry name" value="Periplasmic binding protein-like I"/>
    <property type="match status" value="1"/>
</dbReference>
<evidence type="ECO:0000256" key="1">
    <source>
        <dbReference type="ARBA" id="ARBA00023015"/>
    </source>
</evidence>
<dbReference type="EMBL" id="CP026520">
    <property type="protein sequence ID" value="QAV18992.1"/>
    <property type="molecule type" value="Genomic_DNA"/>
</dbReference>
<organism evidence="6 7">
    <name type="scientific">Paenibacillus chitinolyticus</name>
    <dbReference type="NCBI Taxonomy" id="79263"/>
    <lineage>
        <taxon>Bacteria</taxon>
        <taxon>Bacillati</taxon>
        <taxon>Bacillota</taxon>
        <taxon>Bacilli</taxon>
        <taxon>Bacillales</taxon>
        <taxon>Paenibacillaceae</taxon>
        <taxon>Paenibacillus</taxon>
    </lineage>
</organism>
<feature type="domain" description="HTH lacI-type" evidence="4">
    <location>
        <begin position="2"/>
        <end position="56"/>
    </location>
</feature>
<evidence type="ECO:0000313" key="7">
    <source>
        <dbReference type="Proteomes" id="UP000288943"/>
    </source>
</evidence>
<dbReference type="GeneID" id="95376201"/>
<name>A0A410WXI5_9BACL</name>
<protein>
    <submittedName>
        <fullName evidence="6">LacI family transcriptional regulator</fullName>
    </submittedName>
</protein>
<evidence type="ECO:0000256" key="2">
    <source>
        <dbReference type="ARBA" id="ARBA00023125"/>
    </source>
</evidence>